<protein>
    <recommendedName>
        <fullName evidence="3">Motility protein</fullName>
    </recommendedName>
</protein>
<evidence type="ECO:0000313" key="1">
    <source>
        <dbReference type="EMBL" id="ARP80132.1"/>
    </source>
</evidence>
<name>A0A1W6YGG9_9BORD</name>
<dbReference type="OrthoDB" id="8637512at2"/>
<dbReference type="STRING" id="1416806.CAL12_04350"/>
<dbReference type="AlphaFoldDB" id="A0A1W6YGG9"/>
<dbReference type="EMBL" id="CP021108">
    <property type="protein sequence ID" value="ARP80132.1"/>
    <property type="molecule type" value="Genomic_DNA"/>
</dbReference>
<proteinExistence type="predicted"/>
<reference evidence="1 2" key="1">
    <citation type="submission" date="2017-05" db="EMBL/GenBank/DDBJ databases">
        <title>Complete and WGS of Bordetella genogroups.</title>
        <authorList>
            <person name="Spilker T."/>
            <person name="LiPuma J."/>
        </authorList>
    </citation>
    <scope>NUCLEOTIDE SEQUENCE [LARGE SCALE GENOMIC DNA]</scope>
    <source>
        <strain evidence="1 2">AU19157</strain>
    </source>
</reference>
<dbReference type="RefSeq" id="WP_086063363.1">
    <property type="nucleotide sequence ID" value="NZ_CP021108.1"/>
</dbReference>
<gene>
    <name evidence="1" type="ORF">CAL12_04350</name>
</gene>
<evidence type="ECO:0008006" key="3">
    <source>
        <dbReference type="Google" id="ProtNLM"/>
    </source>
</evidence>
<accession>A0A1W6YGG9</accession>
<organism evidence="1 2">
    <name type="scientific">Bordetella genomosp. 8</name>
    <dbReference type="NCBI Taxonomy" id="1416806"/>
    <lineage>
        <taxon>Bacteria</taxon>
        <taxon>Pseudomonadati</taxon>
        <taxon>Pseudomonadota</taxon>
        <taxon>Betaproteobacteria</taxon>
        <taxon>Burkholderiales</taxon>
        <taxon>Alcaligenaceae</taxon>
        <taxon>Bordetella</taxon>
    </lineage>
</organism>
<dbReference type="Proteomes" id="UP000194151">
    <property type="component" value="Chromosome"/>
</dbReference>
<keyword evidence="2" id="KW-1185">Reference proteome</keyword>
<sequence>MDNLSIEGTVATAVGLQQANAMQEAQNVLLRKVLDNQAQAITSLLDAATVPQLSTYGMVGTQLHVTA</sequence>
<dbReference type="KEGG" id="bgv:CAL12_04350"/>
<evidence type="ECO:0000313" key="2">
    <source>
        <dbReference type="Proteomes" id="UP000194151"/>
    </source>
</evidence>